<evidence type="ECO:0000259" key="5">
    <source>
        <dbReference type="PROSITE" id="PS50006"/>
    </source>
</evidence>
<dbReference type="InterPro" id="IPR001876">
    <property type="entry name" value="Znf_RanBP2"/>
</dbReference>
<dbReference type="KEGG" id="pdl:Pyrde_0335"/>
<dbReference type="Proteomes" id="UP000058613">
    <property type="component" value="Chromosome"/>
</dbReference>
<feature type="compositionally biased region" description="Acidic residues" evidence="4">
    <location>
        <begin position="77"/>
        <end position="91"/>
    </location>
</feature>
<dbReference type="InterPro" id="IPR008984">
    <property type="entry name" value="SMAD_FHA_dom_sf"/>
</dbReference>
<evidence type="ECO:0000313" key="8">
    <source>
        <dbReference type="Proteomes" id="UP000058613"/>
    </source>
</evidence>
<evidence type="ECO:0000259" key="6">
    <source>
        <dbReference type="PROSITE" id="PS50199"/>
    </source>
</evidence>
<dbReference type="Pfam" id="PF00498">
    <property type="entry name" value="FHA"/>
    <property type="match status" value="1"/>
</dbReference>
<dbReference type="PROSITE" id="PS50006">
    <property type="entry name" value="FHA_DOMAIN"/>
    <property type="match status" value="1"/>
</dbReference>
<dbReference type="InterPro" id="IPR050923">
    <property type="entry name" value="Cell_Proc_Reg/RNA_Proc"/>
</dbReference>
<accession>A0A0N7JCU7</accession>
<dbReference type="PANTHER" id="PTHR23308">
    <property type="entry name" value="NUCLEAR INHIBITOR OF PROTEIN PHOSPHATASE-1"/>
    <property type="match status" value="1"/>
</dbReference>
<dbReference type="SMART" id="SM00547">
    <property type="entry name" value="ZnF_RBZ"/>
    <property type="match status" value="1"/>
</dbReference>
<keyword evidence="3" id="KW-0862">Zinc</keyword>
<feature type="region of interest" description="Disordered" evidence="4">
    <location>
        <begin position="51"/>
        <end position="125"/>
    </location>
</feature>
<dbReference type="InterPro" id="IPR000253">
    <property type="entry name" value="FHA_dom"/>
</dbReference>
<feature type="domain" description="RanBP2-type" evidence="6">
    <location>
        <begin position="19"/>
        <end position="49"/>
    </location>
</feature>
<dbReference type="GO" id="GO:0008270">
    <property type="term" value="F:zinc ion binding"/>
    <property type="evidence" value="ECO:0007669"/>
    <property type="project" value="UniProtKB-KW"/>
</dbReference>
<dbReference type="Gene3D" id="2.60.200.20">
    <property type="match status" value="1"/>
</dbReference>
<name>A0A0N7JCU7_9CREN</name>
<dbReference type="SMART" id="SM00240">
    <property type="entry name" value="FHA"/>
    <property type="match status" value="1"/>
</dbReference>
<evidence type="ECO:0008006" key="9">
    <source>
        <dbReference type="Google" id="ProtNLM"/>
    </source>
</evidence>
<feature type="domain" description="FHA" evidence="5">
    <location>
        <begin position="156"/>
        <end position="200"/>
    </location>
</feature>
<dbReference type="EMBL" id="CP013011">
    <property type="protein sequence ID" value="ALL00385.1"/>
    <property type="molecule type" value="Genomic_DNA"/>
</dbReference>
<protein>
    <recommendedName>
        <fullName evidence="9">FHA domain-containing protein</fullName>
    </recommendedName>
</protein>
<organism evidence="7 8">
    <name type="scientific">Pyrodictium delaneyi</name>
    <dbReference type="NCBI Taxonomy" id="1273541"/>
    <lineage>
        <taxon>Archaea</taxon>
        <taxon>Thermoproteota</taxon>
        <taxon>Thermoprotei</taxon>
        <taxon>Desulfurococcales</taxon>
        <taxon>Pyrodictiaceae</taxon>
        <taxon>Pyrodictium</taxon>
    </lineage>
</organism>
<keyword evidence="1" id="KW-0479">Metal-binding</keyword>
<evidence type="ECO:0000256" key="3">
    <source>
        <dbReference type="ARBA" id="ARBA00022833"/>
    </source>
</evidence>
<keyword evidence="2" id="KW-0863">Zinc-finger</keyword>
<evidence type="ECO:0000256" key="2">
    <source>
        <dbReference type="ARBA" id="ARBA00022771"/>
    </source>
</evidence>
<evidence type="ECO:0000256" key="1">
    <source>
        <dbReference type="ARBA" id="ARBA00022723"/>
    </source>
</evidence>
<gene>
    <name evidence="7" type="ORF">Pyrde_0335</name>
</gene>
<dbReference type="Pfam" id="PF00641">
    <property type="entry name" value="Zn_ribbon_RanBP"/>
    <property type="match status" value="1"/>
</dbReference>
<dbReference type="SUPFAM" id="SSF49879">
    <property type="entry name" value="SMAD/FHA domain"/>
    <property type="match status" value="1"/>
</dbReference>
<dbReference type="CDD" id="cd22680">
    <property type="entry name" value="FHA_ArnA-like"/>
    <property type="match status" value="1"/>
</dbReference>
<sequence length="238" mass="25541">MVACVRSYPPSWLDIPPGASGVPWKCSVCGAENPDDADRCLVCGTPRDIEPRATEAETTAGMPGRTMAEAQAPEAAEAVEAETETPGEAESMEAATAEHGVPETPSPEAGEAEQTAGTEAPPNPRTHRYYLVVINSPVTELMGMKIPLQFEVYGRISLGRSLENVIVVPDPSVSRRHALVYIEDDKVVLEDLGSTNGTYIYDPGEAVFRRVDRAVLKPGMLVRLGEATVLRVEAEPLV</sequence>
<evidence type="ECO:0000256" key="4">
    <source>
        <dbReference type="SAM" id="MobiDB-lite"/>
    </source>
</evidence>
<feature type="compositionally biased region" description="Low complexity" evidence="4">
    <location>
        <begin position="108"/>
        <end position="120"/>
    </location>
</feature>
<evidence type="ECO:0000313" key="7">
    <source>
        <dbReference type="EMBL" id="ALL00385.1"/>
    </source>
</evidence>
<proteinExistence type="predicted"/>
<dbReference type="Gene3D" id="4.10.1060.10">
    <property type="entry name" value="Zinc finger, RanBP2-type"/>
    <property type="match status" value="1"/>
</dbReference>
<dbReference type="STRING" id="1273541.Pyrde_0335"/>
<dbReference type="AlphaFoldDB" id="A0A0N7JCU7"/>
<dbReference type="PROSITE" id="PS50199">
    <property type="entry name" value="ZF_RANBP2_2"/>
    <property type="match status" value="1"/>
</dbReference>
<dbReference type="PROSITE" id="PS01358">
    <property type="entry name" value="ZF_RANBP2_1"/>
    <property type="match status" value="1"/>
</dbReference>
<reference evidence="7 8" key="1">
    <citation type="submission" date="2015-10" db="EMBL/GenBank/DDBJ databases">
        <title>Complete genome sequence of hyperthermophilic archaeon Pyrodictium delaneyi Su06.</title>
        <authorList>
            <person name="Jung J.-H."/>
            <person name="Lin J."/>
            <person name="Holden J.F."/>
            <person name="Park C.-S."/>
        </authorList>
    </citation>
    <scope>NUCLEOTIDE SEQUENCE [LARGE SCALE GENOMIC DNA]</scope>
    <source>
        <strain evidence="7 8">Su06</strain>
    </source>
</reference>